<gene>
    <name evidence="1" type="ORF">LCGC14_0504510</name>
</gene>
<evidence type="ECO:0000313" key="1">
    <source>
        <dbReference type="EMBL" id="KKN63181.1"/>
    </source>
</evidence>
<comment type="caution">
    <text evidence="1">The sequence shown here is derived from an EMBL/GenBank/DDBJ whole genome shotgun (WGS) entry which is preliminary data.</text>
</comment>
<organism evidence="1">
    <name type="scientific">marine sediment metagenome</name>
    <dbReference type="NCBI Taxonomy" id="412755"/>
    <lineage>
        <taxon>unclassified sequences</taxon>
        <taxon>metagenomes</taxon>
        <taxon>ecological metagenomes</taxon>
    </lineage>
</organism>
<proteinExistence type="predicted"/>
<accession>A0A0F9UPT0</accession>
<reference evidence="1" key="1">
    <citation type="journal article" date="2015" name="Nature">
        <title>Complex archaea that bridge the gap between prokaryotes and eukaryotes.</title>
        <authorList>
            <person name="Spang A."/>
            <person name="Saw J.H."/>
            <person name="Jorgensen S.L."/>
            <person name="Zaremba-Niedzwiedzka K."/>
            <person name="Martijn J."/>
            <person name="Lind A.E."/>
            <person name="van Eijk R."/>
            <person name="Schleper C."/>
            <person name="Guy L."/>
            <person name="Ettema T.J."/>
        </authorList>
    </citation>
    <scope>NUCLEOTIDE SEQUENCE</scope>
</reference>
<dbReference type="EMBL" id="LAZR01000598">
    <property type="protein sequence ID" value="KKN63181.1"/>
    <property type="molecule type" value="Genomic_DNA"/>
</dbReference>
<protein>
    <submittedName>
        <fullName evidence="1">Uncharacterized protein</fullName>
    </submittedName>
</protein>
<sequence>MIPKRSWPWWPWIMAGTVLVMLLVVVSKVEAVEVSGSLGAGSSNWRVMAVRVNGESPITWYVTDKLYNGKVSLCGGVMGSRRRIFAGWGVCNGDTDSRYIGTPWRYNFFAGIYLNKRRTIFALGDHESNCRSAFLGVSQSTCLGLPRGPHDKPNKGINWFRIGFRYKTL</sequence>
<dbReference type="AlphaFoldDB" id="A0A0F9UPT0"/>
<name>A0A0F9UPT0_9ZZZZ</name>